<organism evidence="7 8">
    <name type="scientific">Cricetibacter osteomyelitidis</name>
    <dbReference type="NCBI Taxonomy" id="1521931"/>
    <lineage>
        <taxon>Bacteria</taxon>
        <taxon>Pseudomonadati</taxon>
        <taxon>Pseudomonadota</taxon>
        <taxon>Gammaproteobacteria</taxon>
        <taxon>Pasteurellales</taxon>
        <taxon>Pasteurellaceae</taxon>
        <taxon>Cricetibacter</taxon>
    </lineage>
</organism>
<evidence type="ECO:0000313" key="7">
    <source>
        <dbReference type="EMBL" id="TCP93440.1"/>
    </source>
</evidence>
<dbReference type="Gene3D" id="1.25.20.10">
    <property type="entry name" value="Bacterial muramidases"/>
    <property type="match status" value="1"/>
</dbReference>
<evidence type="ECO:0000313" key="8">
    <source>
        <dbReference type="Proteomes" id="UP000295763"/>
    </source>
</evidence>
<proteinExistence type="inferred from homology"/>
<feature type="domain" description="Transglycosylase SLT" evidence="5">
    <location>
        <begin position="417"/>
        <end position="523"/>
    </location>
</feature>
<dbReference type="OrthoDB" id="92254at2"/>
<gene>
    <name evidence="7" type="ORF">EDC44_11938</name>
</gene>
<feature type="chain" id="PRO_5020246505" evidence="4">
    <location>
        <begin position="19"/>
        <end position="572"/>
    </location>
</feature>
<name>A0A4R2SVD1_9PAST</name>
<evidence type="ECO:0000256" key="4">
    <source>
        <dbReference type="SAM" id="SignalP"/>
    </source>
</evidence>
<dbReference type="InterPro" id="IPR008939">
    <property type="entry name" value="Lytic_TGlycosylase_superhlx_U"/>
</dbReference>
<feature type="region of interest" description="Disordered" evidence="3">
    <location>
        <begin position="312"/>
        <end position="331"/>
    </location>
</feature>
<dbReference type="InterPro" id="IPR008258">
    <property type="entry name" value="Transglycosylase_SLT_dom_1"/>
</dbReference>
<feature type="compositionally biased region" description="Polar residues" evidence="3">
    <location>
        <begin position="312"/>
        <end position="322"/>
    </location>
</feature>
<dbReference type="SUPFAM" id="SSF48435">
    <property type="entry name" value="Bacterial muramidases"/>
    <property type="match status" value="1"/>
</dbReference>
<dbReference type="Gene3D" id="1.10.530.10">
    <property type="match status" value="1"/>
</dbReference>
<keyword evidence="2 4" id="KW-0732">Signal</keyword>
<comment type="similarity">
    <text evidence="1">Belongs to the transglycosylase Slt family.</text>
</comment>
<dbReference type="AlphaFoldDB" id="A0A4R2SVD1"/>
<dbReference type="GO" id="GO:0016020">
    <property type="term" value="C:membrane"/>
    <property type="evidence" value="ECO:0007669"/>
    <property type="project" value="InterPro"/>
</dbReference>
<dbReference type="EMBL" id="SLYB01000019">
    <property type="protein sequence ID" value="TCP93440.1"/>
    <property type="molecule type" value="Genomic_DNA"/>
</dbReference>
<accession>A0A4R2SVD1</accession>
<dbReference type="PANTHER" id="PTHR37423:SF5">
    <property type="entry name" value="SOLUBLE LYTIC MUREIN TRANSGLYCOSYLASE"/>
    <property type="match status" value="1"/>
</dbReference>
<protein>
    <submittedName>
        <fullName evidence="7">Soluble lytic murein transglycosylase-like protein</fullName>
    </submittedName>
</protein>
<dbReference type="InterPro" id="IPR000189">
    <property type="entry name" value="Transglyc_AS"/>
</dbReference>
<evidence type="ECO:0000256" key="2">
    <source>
        <dbReference type="ARBA" id="ARBA00022729"/>
    </source>
</evidence>
<dbReference type="GO" id="GO:0008933">
    <property type="term" value="F:peptidoglycan lytic transglycosylase activity"/>
    <property type="evidence" value="ECO:0007669"/>
    <property type="project" value="InterPro"/>
</dbReference>
<keyword evidence="8" id="KW-1185">Reference proteome</keyword>
<sequence>MKKTTALLLMLFSTMASAADLEQQRETYQKISQLLAISGSRPTLDLVNAMKGELKDYPLLPYVEYRITKVPGNLTLQNIRAFQQQYPHFPFNGDLNKQWQEQFAQPKPPQSDNRSAEIRDLVQNPQNLPIFAANAAVTAENTQAVINTFPAFVKSLKETSVDAKDPFGIYQQWADKFRLNQTQITQWRSALTWQLFDSKIRALQIWRDNQIKTLKEDRQTERRLRIAIREQKSLKEWLDLLTTEAKQKDEWQYWMAKDLAKSKEEKKSRQILTALAKNRGFYAMLACQELGVEYRPEMAQVAVSTPIVTQSNKQTAQSASQSPPKPKAKSTVAERFHGELARIVELRYLGETVNVNREWKALLDRVDFNDKLALSQYAQDQQWFDLGVEATIQAKAWDYISLRLPNAYLNWFDLHLKNTKINRTFAMAIARQESAWRPAVTSSANARGLMQLLPSTAKDTAQKFQLPYNRESQLLEPFNNIMLGTAHLQELYEQYGDNRILIASAYNAGPHRVKQWLARAGGKLSMAEFVATIPFYETRNYVQNVLTYDYYYQILQNKSLQKFTKAEYDRMY</sequence>
<dbReference type="InterPro" id="IPR037061">
    <property type="entry name" value="Lytic_TGlycoase_superhlx_L_sf"/>
</dbReference>
<dbReference type="InterPro" id="IPR023346">
    <property type="entry name" value="Lysozyme-like_dom_sf"/>
</dbReference>
<dbReference type="RefSeq" id="WP_131977740.1">
    <property type="nucleotide sequence ID" value="NZ_SLYB01000019.1"/>
</dbReference>
<feature type="domain" description="Lytic transglycosylase superhelical linker" evidence="6">
    <location>
        <begin position="335"/>
        <end position="400"/>
    </location>
</feature>
<evidence type="ECO:0000259" key="6">
    <source>
        <dbReference type="Pfam" id="PF14718"/>
    </source>
</evidence>
<dbReference type="Pfam" id="PF01464">
    <property type="entry name" value="SLT"/>
    <property type="match status" value="1"/>
</dbReference>
<reference evidence="7 8" key="1">
    <citation type="submission" date="2019-03" db="EMBL/GenBank/DDBJ databases">
        <title>Genomic Encyclopedia of Type Strains, Phase IV (KMG-IV): sequencing the most valuable type-strain genomes for metagenomic binning, comparative biology and taxonomic classification.</title>
        <authorList>
            <person name="Goeker M."/>
        </authorList>
    </citation>
    <scope>NUCLEOTIDE SEQUENCE [LARGE SCALE GENOMIC DNA]</scope>
    <source>
        <strain evidence="7 8">DSM 28404</strain>
    </source>
</reference>
<dbReference type="CDD" id="cd13401">
    <property type="entry name" value="Slt70-like"/>
    <property type="match status" value="1"/>
</dbReference>
<dbReference type="InterPro" id="IPR012289">
    <property type="entry name" value="Lytic_TGlycosylase_superhlx_L"/>
</dbReference>
<feature type="signal peptide" evidence="4">
    <location>
        <begin position="1"/>
        <end position="18"/>
    </location>
</feature>
<evidence type="ECO:0000259" key="5">
    <source>
        <dbReference type="Pfam" id="PF01464"/>
    </source>
</evidence>
<dbReference type="Pfam" id="PF14718">
    <property type="entry name" value="SLT_L"/>
    <property type="match status" value="1"/>
</dbReference>
<comment type="caution">
    <text evidence="7">The sequence shown here is derived from an EMBL/GenBank/DDBJ whole genome shotgun (WGS) entry which is preliminary data.</text>
</comment>
<dbReference type="SUPFAM" id="SSF53955">
    <property type="entry name" value="Lysozyme-like"/>
    <property type="match status" value="1"/>
</dbReference>
<dbReference type="Gene3D" id="1.10.1240.20">
    <property type="entry name" value="Lytic transglycosylase, superhelical linker domain"/>
    <property type="match status" value="1"/>
</dbReference>
<dbReference type="PROSITE" id="PS00922">
    <property type="entry name" value="TRANSGLYCOSYLASE"/>
    <property type="match status" value="1"/>
</dbReference>
<dbReference type="GO" id="GO:0000270">
    <property type="term" value="P:peptidoglycan metabolic process"/>
    <property type="evidence" value="ECO:0007669"/>
    <property type="project" value="InterPro"/>
</dbReference>
<dbReference type="PANTHER" id="PTHR37423">
    <property type="entry name" value="SOLUBLE LYTIC MUREIN TRANSGLYCOSYLASE-RELATED"/>
    <property type="match status" value="1"/>
</dbReference>
<evidence type="ECO:0000256" key="3">
    <source>
        <dbReference type="SAM" id="MobiDB-lite"/>
    </source>
</evidence>
<dbReference type="GO" id="GO:0004553">
    <property type="term" value="F:hydrolase activity, hydrolyzing O-glycosyl compounds"/>
    <property type="evidence" value="ECO:0007669"/>
    <property type="project" value="InterPro"/>
</dbReference>
<dbReference type="GO" id="GO:0042597">
    <property type="term" value="C:periplasmic space"/>
    <property type="evidence" value="ECO:0007669"/>
    <property type="project" value="InterPro"/>
</dbReference>
<evidence type="ECO:0000256" key="1">
    <source>
        <dbReference type="ARBA" id="ARBA00007734"/>
    </source>
</evidence>
<dbReference type="Proteomes" id="UP000295763">
    <property type="component" value="Unassembled WGS sequence"/>
</dbReference>